<keyword evidence="2" id="KW-0805">Transcription regulation</keyword>
<evidence type="ECO:0000256" key="2">
    <source>
        <dbReference type="ARBA" id="ARBA00023015"/>
    </source>
</evidence>
<dbReference type="Gene3D" id="3.40.190.10">
    <property type="entry name" value="Periplasmic binding protein-like II"/>
    <property type="match status" value="2"/>
</dbReference>
<evidence type="ECO:0000256" key="1">
    <source>
        <dbReference type="ARBA" id="ARBA00009437"/>
    </source>
</evidence>
<keyword evidence="3" id="KW-0238">DNA-binding</keyword>
<feature type="domain" description="HTH lysR-type" evidence="5">
    <location>
        <begin position="1"/>
        <end position="58"/>
    </location>
</feature>
<dbReference type="RefSeq" id="WP_209213623.1">
    <property type="nucleotide sequence ID" value="NZ_JBHYNF010000055.1"/>
</dbReference>
<dbReference type="PANTHER" id="PTHR30126:SF40">
    <property type="entry name" value="HTH-TYPE TRANSCRIPTIONAL REGULATOR GLTR"/>
    <property type="match status" value="1"/>
</dbReference>
<reference evidence="6 7" key="1">
    <citation type="submission" date="2021-02" db="EMBL/GenBank/DDBJ databases">
        <title>Streptomyces spirodelae sp. nov., isolated from duckweed.</title>
        <authorList>
            <person name="Saimee Y."/>
            <person name="Duangmal K."/>
        </authorList>
    </citation>
    <scope>NUCLEOTIDE SEQUENCE [LARGE SCALE GENOMIC DNA]</scope>
    <source>
        <strain evidence="6 7">DSM 42105</strain>
    </source>
</reference>
<dbReference type="Pfam" id="PF03466">
    <property type="entry name" value="LysR_substrate"/>
    <property type="match status" value="1"/>
</dbReference>
<dbReference type="CDD" id="cd05466">
    <property type="entry name" value="PBP2_LTTR_substrate"/>
    <property type="match status" value="1"/>
</dbReference>
<dbReference type="PROSITE" id="PS50931">
    <property type="entry name" value="HTH_LYSR"/>
    <property type="match status" value="1"/>
</dbReference>
<dbReference type="InterPro" id="IPR005119">
    <property type="entry name" value="LysR_subst-bd"/>
</dbReference>
<dbReference type="PANTHER" id="PTHR30126">
    <property type="entry name" value="HTH-TYPE TRANSCRIPTIONAL REGULATOR"/>
    <property type="match status" value="1"/>
</dbReference>
<gene>
    <name evidence="6" type="ORF">JW613_27455</name>
</gene>
<accession>A0ABS3Y2Y7</accession>
<protein>
    <submittedName>
        <fullName evidence="6">LysR family transcriptional regulator</fullName>
    </submittedName>
</protein>
<sequence>MELKQLETFLVVARHLHFTRAARELGYVQSSVTAHIKALEAELGVALFERLGRRVTLTEPGRELCGHARALLGQAEQAREAVRGAGEDPHQVRGTLRVAAPESLSAYHLPPVLRAMRTRFPLLRLAFQPAGRGPLLDALAEGTLDAGFLQEEAVDSPGVRAERMRREPLRLVCRPEHPLAGKPLVSTAELAGETVLLLEPGCVQRVVMERELSRAGLSPQTIEFFSLEALRRCAAAGLGVGLAPASSVDEEIARGELAVLPWEHEPVLDIFFVRHAARAMTPAVRELAGLARELWSEAEPRT</sequence>
<name>A0ABS3Y2Y7_9ACTN</name>
<dbReference type="PRINTS" id="PR00039">
    <property type="entry name" value="HTHLYSR"/>
</dbReference>
<dbReference type="InterPro" id="IPR036390">
    <property type="entry name" value="WH_DNA-bd_sf"/>
</dbReference>
<dbReference type="Pfam" id="PF00126">
    <property type="entry name" value="HTH_1"/>
    <property type="match status" value="1"/>
</dbReference>
<evidence type="ECO:0000259" key="5">
    <source>
        <dbReference type="PROSITE" id="PS50931"/>
    </source>
</evidence>
<evidence type="ECO:0000256" key="3">
    <source>
        <dbReference type="ARBA" id="ARBA00023125"/>
    </source>
</evidence>
<comment type="similarity">
    <text evidence="1">Belongs to the LysR transcriptional regulatory family.</text>
</comment>
<dbReference type="Gene3D" id="1.10.10.10">
    <property type="entry name" value="Winged helix-like DNA-binding domain superfamily/Winged helix DNA-binding domain"/>
    <property type="match status" value="1"/>
</dbReference>
<dbReference type="Proteomes" id="UP000721954">
    <property type="component" value="Unassembled WGS sequence"/>
</dbReference>
<organism evidence="6 7">
    <name type="scientific">Streptomyces smyrnaeus</name>
    <dbReference type="NCBI Taxonomy" id="1387713"/>
    <lineage>
        <taxon>Bacteria</taxon>
        <taxon>Bacillati</taxon>
        <taxon>Actinomycetota</taxon>
        <taxon>Actinomycetes</taxon>
        <taxon>Kitasatosporales</taxon>
        <taxon>Streptomycetaceae</taxon>
        <taxon>Streptomyces</taxon>
    </lineage>
</organism>
<keyword evidence="7" id="KW-1185">Reference proteome</keyword>
<proteinExistence type="inferred from homology"/>
<dbReference type="SUPFAM" id="SSF53850">
    <property type="entry name" value="Periplasmic binding protein-like II"/>
    <property type="match status" value="1"/>
</dbReference>
<evidence type="ECO:0000313" key="7">
    <source>
        <dbReference type="Proteomes" id="UP000721954"/>
    </source>
</evidence>
<keyword evidence="4" id="KW-0804">Transcription</keyword>
<dbReference type="InterPro" id="IPR036388">
    <property type="entry name" value="WH-like_DNA-bd_sf"/>
</dbReference>
<comment type="caution">
    <text evidence="6">The sequence shown here is derived from an EMBL/GenBank/DDBJ whole genome shotgun (WGS) entry which is preliminary data.</text>
</comment>
<dbReference type="InterPro" id="IPR000847">
    <property type="entry name" value="LysR_HTH_N"/>
</dbReference>
<dbReference type="SUPFAM" id="SSF46785">
    <property type="entry name" value="Winged helix' DNA-binding domain"/>
    <property type="match status" value="1"/>
</dbReference>
<dbReference type="EMBL" id="JAFFZM010000019">
    <property type="protein sequence ID" value="MBO8202003.1"/>
    <property type="molecule type" value="Genomic_DNA"/>
</dbReference>
<evidence type="ECO:0000256" key="4">
    <source>
        <dbReference type="ARBA" id="ARBA00023163"/>
    </source>
</evidence>
<evidence type="ECO:0000313" key="6">
    <source>
        <dbReference type="EMBL" id="MBO8202003.1"/>
    </source>
</evidence>